<evidence type="ECO:0000259" key="1">
    <source>
        <dbReference type="Pfam" id="PF02627"/>
    </source>
</evidence>
<reference evidence="3 4" key="1">
    <citation type="journal article" date="2021" name="ISME Commun">
        <title>Automated analysis of genomic sequences facilitates high-throughput and comprehensive description of bacteria.</title>
        <authorList>
            <person name="Hitch T.C.A."/>
        </authorList>
    </citation>
    <scope>NUCLEOTIDE SEQUENCE [LARGE SCALE GENOMIC DNA]</scope>
    <source>
        <strain evidence="3 4">Sanger_29</strain>
    </source>
</reference>
<sequence>MKKIVQTAGRAALGEFAPEFAHYNDDVLFGENWNNQDIDVKTRSIITVVALMSSGITDSSLKYHLQNAKAHGVTQKEIAAVITHVAFYTGWPKGWAVFNLAKEVWETGEGDLPYEDEAMRAHAKEMVFPIGAPNDGFAQYFTGKSFLAPISTNQVGIFNVTFEPGCRNNWHIHHATEGGGQILVCVAGRGYYQEWGKDAVEMKPGDCINIPVGVKHWHGAAPDSWFSHLAMEVPGKDGSNEWLEAVDDEQYGNLD</sequence>
<protein>
    <submittedName>
        <fullName evidence="3">Carboxymuconolactone decarboxylase family protein</fullName>
    </submittedName>
</protein>
<dbReference type="RefSeq" id="WP_262655228.1">
    <property type="nucleotide sequence ID" value="NZ_JAOQKE010000016.1"/>
</dbReference>
<evidence type="ECO:0000313" key="3">
    <source>
        <dbReference type="EMBL" id="MCU6725983.1"/>
    </source>
</evidence>
<dbReference type="InterPro" id="IPR029032">
    <property type="entry name" value="AhpD-like"/>
</dbReference>
<organism evidence="3 4">
    <name type="scientific">Muricoprocola aceti</name>
    <dbReference type="NCBI Taxonomy" id="2981772"/>
    <lineage>
        <taxon>Bacteria</taxon>
        <taxon>Bacillati</taxon>
        <taxon>Bacillota</taxon>
        <taxon>Clostridia</taxon>
        <taxon>Lachnospirales</taxon>
        <taxon>Lachnospiraceae</taxon>
        <taxon>Muricoprocola</taxon>
    </lineage>
</organism>
<dbReference type="InterPro" id="IPR011051">
    <property type="entry name" value="RmlC_Cupin_sf"/>
</dbReference>
<name>A0ABT2SN86_9FIRM</name>
<keyword evidence="4" id="KW-1185">Reference proteome</keyword>
<dbReference type="Pfam" id="PF02627">
    <property type="entry name" value="CMD"/>
    <property type="match status" value="1"/>
</dbReference>
<dbReference type="InterPro" id="IPR013096">
    <property type="entry name" value="Cupin_2"/>
</dbReference>
<evidence type="ECO:0000259" key="2">
    <source>
        <dbReference type="Pfam" id="PF07883"/>
    </source>
</evidence>
<dbReference type="InterPro" id="IPR047263">
    <property type="entry name" value="HNL-like_cupin"/>
</dbReference>
<dbReference type="Pfam" id="PF07883">
    <property type="entry name" value="Cupin_2"/>
    <property type="match status" value="1"/>
</dbReference>
<feature type="domain" description="Cupin type-2" evidence="2">
    <location>
        <begin position="160"/>
        <end position="220"/>
    </location>
</feature>
<gene>
    <name evidence="3" type="ORF">OCV47_11620</name>
</gene>
<dbReference type="Gene3D" id="1.20.1290.10">
    <property type="entry name" value="AhpD-like"/>
    <property type="match status" value="1"/>
</dbReference>
<accession>A0ABT2SN86</accession>
<dbReference type="Gene3D" id="2.60.120.10">
    <property type="entry name" value="Jelly Rolls"/>
    <property type="match status" value="1"/>
</dbReference>
<dbReference type="SUPFAM" id="SSF51182">
    <property type="entry name" value="RmlC-like cupins"/>
    <property type="match status" value="1"/>
</dbReference>
<dbReference type="SUPFAM" id="SSF69118">
    <property type="entry name" value="AhpD-like"/>
    <property type="match status" value="1"/>
</dbReference>
<dbReference type="PANTHER" id="PTHR43698">
    <property type="entry name" value="RIBD C-TERMINAL DOMAIN CONTAINING PROTEIN"/>
    <property type="match status" value="1"/>
</dbReference>
<dbReference type="CDD" id="cd02233">
    <property type="entry name" value="cupin_HNL-like"/>
    <property type="match status" value="1"/>
</dbReference>
<evidence type="ECO:0000313" key="4">
    <source>
        <dbReference type="Proteomes" id="UP001652338"/>
    </source>
</evidence>
<dbReference type="Proteomes" id="UP001652338">
    <property type="component" value="Unassembled WGS sequence"/>
</dbReference>
<comment type="caution">
    <text evidence="3">The sequence shown here is derived from an EMBL/GenBank/DDBJ whole genome shotgun (WGS) entry which is preliminary data.</text>
</comment>
<dbReference type="InterPro" id="IPR003779">
    <property type="entry name" value="CMD-like"/>
</dbReference>
<proteinExistence type="predicted"/>
<dbReference type="EMBL" id="JAOQKE010000016">
    <property type="protein sequence ID" value="MCU6725983.1"/>
    <property type="molecule type" value="Genomic_DNA"/>
</dbReference>
<dbReference type="PANTHER" id="PTHR43698:SF1">
    <property type="entry name" value="BLL4564 PROTEIN"/>
    <property type="match status" value="1"/>
</dbReference>
<dbReference type="InterPro" id="IPR014710">
    <property type="entry name" value="RmlC-like_jellyroll"/>
</dbReference>
<feature type="domain" description="Carboxymuconolactone decarboxylase-like" evidence="1">
    <location>
        <begin position="18"/>
        <end position="103"/>
    </location>
</feature>